<dbReference type="STRING" id="694270.A0A395T0T4"/>
<name>A0A395T0T4_9HYPO</name>
<protein>
    <recommendedName>
        <fullName evidence="6">Tat pathway signal sequence</fullName>
    </recommendedName>
</protein>
<dbReference type="GO" id="GO:0043386">
    <property type="term" value="P:mycotoxin biosynthetic process"/>
    <property type="evidence" value="ECO:0007669"/>
    <property type="project" value="InterPro"/>
</dbReference>
<dbReference type="PANTHER" id="PTHR33365:SF4">
    <property type="entry name" value="CYCLOCHLOROTINE BIOSYNTHESIS PROTEIN O"/>
    <property type="match status" value="1"/>
</dbReference>
<evidence type="ECO:0008006" key="6">
    <source>
        <dbReference type="Google" id="ProtNLM"/>
    </source>
</evidence>
<reference evidence="4 5" key="1">
    <citation type="journal article" date="2018" name="PLoS Pathog.">
        <title>Evolution of structural diversity of trichothecenes, a family of toxins produced by plant pathogenic and entomopathogenic fungi.</title>
        <authorList>
            <person name="Proctor R.H."/>
            <person name="McCormick S.P."/>
            <person name="Kim H.S."/>
            <person name="Cardoza R.E."/>
            <person name="Stanley A.M."/>
            <person name="Lindo L."/>
            <person name="Kelly A."/>
            <person name="Brown D.W."/>
            <person name="Lee T."/>
            <person name="Vaughan M.M."/>
            <person name="Alexander N.J."/>
            <person name="Busman M."/>
            <person name="Gutierrez S."/>
        </authorList>
    </citation>
    <scope>NUCLEOTIDE SEQUENCE [LARGE SCALE GENOMIC DNA]</scope>
    <source>
        <strain evidence="4 5">NRRL 20695</strain>
    </source>
</reference>
<comment type="pathway">
    <text evidence="1">Mycotoxin biosynthesis.</text>
</comment>
<feature type="transmembrane region" description="Helical" evidence="3">
    <location>
        <begin position="44"/>
        <end position="67"/>
    </location>
</feature>
<sequence>MRSLYHPVANDDEALASEKKTFALPFDRYIDIPHNFTRYSQHPYLVWVCHGVLLSLSLTLFISSLLLRISINSNDLSGLPVYPYSPAEEVAGFHTVRYNITPATKETEFIGFGPAVDKAWNHVTYDVGDQMITRDELDNLGLDPASLMIEDPKTGQKGYRVGIQVFHQLHCLNLLRQATYKDYYSHTGGDIDVEPEDLRGHLDHCIEFLRTNLMCQSDTGVFTFKYFDGYEGHWPDFSTLHTCRDFSAIRDWAFEHAVVFGDEE</sequence>
<comment type="caution">
    <text evidence="4">The sequence shown here is derived from an EMBL/GenBank/DDBJ whole genome shotgun (WGS) entry which is preliminary data.</text>
</comment>
<comment type="similarity">
    <text evidence="2">Belongs to the ustYa family.</text>
</comment>
<keyword evidence="3" id="KW-0812">Transmembrane</keyword>
<gene>
    <name evidence="4" type="ORF">FLONG3_4011</name>
</gene>
<evidence type="ECO:0000313" key="4">
    <source>
        <dbReference type="EMBL" id="RGP77835.1"/>
    </source>
</evidence>
<dbReference type="InterPro" id="IPR021765">
    <property type="entry name" value="UstYa-like"/>
</dbReference>
<evidence type="ECO:0000256" key="3">
    <source>
        <dbReference type="SAM" id="Phobius"/>
    </source>
</evidence>
<dbReference type="Pfam" id="PF11807">
    <property type="entry name" value="UstYa"/>
    <property type="match status" value="1"/>
</dbReference>
<keyword evidence="3" id="KW-0472">Membrane</keyword>
<evidence type="ECO:0000313" key="5">
    <source>
        <dbReference type="Proteomes" id="UP000266234"/>
    </source>
</evidence>
<dbReference type="AlphaFoldDB" id="A0A395T0T4"/>
<dbReference type="OrthoDB" id="3687641at2759"/>
<keyword evidence="3" id="KW-1133">Transmembrane helix</keyword>
<accession>A0A395T0T4</accession>
<proteinExistence type="inferred from homology"/>
<dbReference type="PANTHER" id="PTHR33365">
    <property type="entry name" value="YALI0B05434P"/>
    <property type="match status" value="1"/>
</dbReference>
<dbReference type="Proteomes" id="UP000266234">
    <property type="component" value="Unassembled WGS sequence"/>
</dbReference>
<organism evidence="4 5">
    <name type="scientific">Fusarium longipes</name>
    <dbReference type="NCBI Taxonomy" id="694270"/>
    <lineage>
        <taxon>Eukaryota</taxon>
        <taxon>Fungi</taxon>
        <taxon>Dikarya</taxon>
        <taxon>Ascomycota</taxon>
        <taxon>Pezizomycotina</taxon>
        <taxon>Sordariomycetes</taxon>
        <taxon>Hypocreomycetidae</taxon>
        <taxon>Hypocreales</taxon>
        <taxon>Nectriaceae</taxon>
        <taxon>Fusarium</taxon>
    </lineage>
</organism>
<evidence type="ECO:0000256" key="1">
    <source>
        <dbReference type="ARBA" id="ARBA00004685"/>
    </source>
</evidence>
<keyword evidence="5" id="KW-1185">Reference proteome</keyword>
<dbReference type="EMBL" id="PXOG01000083">
    <property type="protein sequence ID" value="RGP77835.1"/>
    <property type="molecule type" value="Genomic_DNA"/>
</dbReference>
<evidence type="ECO:0000256" key="2">
    <source>
        <dbReference type="ARBA" id="ARBA00035112"/>
    </source>
</evidence>